<dbReference type="RefSeq" id="XP_028534655.1">
    <property type="nucleotide sequence ID" value="XM_028678358.1"/>
</dbReference>
<reference evidence="7 8" key="1">
    <citation type="submission" date="2015-04" db="EMBL/GenBank/DDBJ databases">
        <authorList>
            <consortium name="Pathogen Informatics"/>
        </authorList>
    </citation>
    <scope>NUCLEOTIDE SEQUENCE [LARGE SCALE GENOMIC DNA]</scope>
    <source>
        <strain evidence="7 8">SGS1</strain>
    </source>
</reference>
<dbReference type="Pfam" id="PF01704">
    <property type="entry name" value="UDPGP"/>
    <property type="match status" value="2"/>
</dbReference>
<dbReference type="InterPro" id="IPR029044">
    <property type="entry name" value="Nucleotide-diphossugar_trans"/>
</dbReference>
<dbReference type="GeneID" id="39737787"/>
<comment type="catalytic activity">
    <reaction evidence="6">
        <text>N-acetyl-alpha-D-glucosamine 1-phosphate + UTP + H(+) = UDP-N-acetyl-alpha-D-glucosamine + diphosphate</text>
        <dbReference type="Rhea" id="RHEA:13509"/>
        <dbReference type="ChEBI" id="CHEBI:15378"/>
        <dbReference type="ChEBI" id="CHEBI:33019"/>
        <dbReference type="ChEBI" id="CHEBI:46398"/>
        <dbReference type="ChEBI" id="CHEBI:57705"/>
        <dbReference type="ChEBI" id="CHEBI:57776"/>
        <dbReference type="EC" id="2.7.7.23"/>
    </reaction>
</comment>
<accession>A0A1J1HA15</accession>
<dbReference type="Proteomes" id="UP000220158">
    <property type="component" value="Chromosome 12"/>
</dbReference>
<dbReference type="KEGG" id="prel:PRELSG_1254300"/>
<keyword evidence="5 7" id="KW-0548">Nucleotidyltransferase</keyword>
<dbReference type="SUPFAM" id="SSF53448">
    <property type="entry name" value="Nucleotide-diphospho-sugar transferases"/>
    <property type="match status" value="1"/>
</dbReference>
<dbReference type="InterPro" id="IPR002618">
    <property type="entry name" value="UDPGP_fam"/>
</dbReference>
<evidence type="ECO:0000256" key="6">
    <source>
        <dbReference type="ARBA" id="ARBA00048493"/>
    </source>
</evidence>
<evidence type="ECO:0000256" key="2">
    <source>
        <dbReference type="ARBA" id="ARBA00010401"/>
    </source>
</evidence>
<evidence type="ECO:0000256" key="5">
    <source>
        <dbReference type="ARBA" id="ARBA00022695"/>
    </source>
</evidence>
<dbReference type="PANTHER" id="PTHR11952:SF2">
    <property type="entry name" value="LD24639P"/>
    <property type="match status" value="1"/>
</dbReference>
<proteinExistence type="inferred from homology"/>
<dbReference type="GO" id="GO:0006048">
    <property type="term" value="P:UDP-N-acetylglucosamine biosynthetic process"/>
    <property type="evidence" value="ECO:0007669"/>
    <property type="project" value="TreeGrafter"/>
</dbReference>
<dbReference type="OMA" id="QNINCIN"/>
<name>A0A1J1HA15_PLARL</name>
<sequence length="585" mass="68817">METAIKLLEQHNQLLLCDHLKKFPLHHFDNSYLNNLELFLKKMNEIKNLEEKKEDEYITYLPNYIDINSIYDCKNPENGSIFINMYKKECALNELKCLGLDVIKKNEVAVLFLSGGLGSRLGLNKAKGLLEVTPLLNKTFFQIYFEQIKYLESFCSFNDKTETLKSSENENRNYHSINHNEYEVLGRNNNDKDSYNKNNIYINSSNINNKNNNSFFSQNINCINSTKPSQSKDIQNSTILNNSYGQKKNNEKVSIHIYIMTSNYTHDKIVKYLEENKFFGLRKENVLIFKQCDNYSTDFDYNIILSSPNKLLANPAGNGDVFRAIYKNGIIEDMVNKNIKYIQIVSIDNVLNKIADPVLIGFCSFYRCDIANKSVKRREDESMGVFCLREKKNKENSDKQYNPFSVCEYTEIPKYISKNSRLFEYGNICHHMFSFDFLHYIVKNKIYDKMKLHKITREKEYYDLCLKNKKMNPVVNSFAYCYEYFVFDVFKYAKKILSFEISRDKEFIPIKSNYKGDSILEAQRSLSNLHKSWLINQNFNIIDNEDEKLNFCEISPLVSYDGTFFFDLPKYKNIYLPYALDKSSH</sequence>
<dbReference type="EC" id="2.7.7.23" evidence="3"/>
<gene>
    <name evidence="7" type="ORF">PRELSG_1254300</name>
</gene>
<evidence type="ECO:0000313" key="7">
    <source>
        <dbReference type="EMBL" id="CRH01656.1"/>
    </source>
</evidence>
<comment type="pathway">
    <text evidence="1">Nucleotide-sugar biosynthesis; UDP-N-acetyl-alpha-D-glucosamine biosynthesis; UDP-N-acetyl-alpha-D-glucosamine from N-acetyl-alpha-D-glucosamine 1-phosphate: step 1/1.</text>
</comment>
<dbReference type="VEuPathDB" id="PlasmoDB:PRELSG_1254300"/>
<dbReference type="Gene3D" id="3.90.550.10">
    <property type="entry name" value="Spore Coat Polysaccharide Biosynthesis Protein SpsA, Chain A"/>
    <property type="match status" value="1"/>
</dbReference>
<dbReference type="InterPro" id="IPR039741">
    <property type="entry name" value="UDP-sugar_pyrophosphorylase"/>
</dbReference>
<keyword evidence="4 7" id="KW-0808">Transferase</keyword>
<dbReference type="AlphaFoldDB" id="A0A1J1HA15"/>
<dbReference type="PANTHER" id="PTHR11952">
    <property type="entry name" value="UDP- GLUCOSE PYROPHOSPHORYLASE"/>
    <property type="match status" value="1"/>
</dbReference>
<evidence type="ECO:0000256" key="3">
    <source>
        <dbReference type="ARBA" id="ARBA00012457"/>
    </source>
</evidence>
<organism evidence="7 8">
    <name type="scientific">Plasmodium relictum</name>
    <dbReference type="NCBI Taxonomy" id="85471"/>
    <lineage>
        <taxon>Eukaryota</taxon>
        <taxon>Sar</taxon>
        <taxon>Alveolata</taxon>
        <taxon>Apicomplexa</taxon>
        <taxon>Aconoidasida</taxon>
        <taxon>Haemosporida</taxon>
        <taxon>Plasmodiidae</taxon>
        <taxon>Plasmodium</taxon>
        <taxon>Plasmodium (Haemamoeba)</taxon>
    </lineage>
</organism>
<keyword evidence="8" id="KW-1185">Reference proteome</keyword>
<comment type="similarity">
    <text evidence="2">Belongs to the UDPGP type 1 family.</text>
</comment>
<evidence type="ECO:0000256" key="4">
    <source>
        <dbReference type="ARBA" id="ARBA00022679"/>
    </source>
</evidence>
<evidence type="ECO:0000313" key="8">
    <source>
        <dbReference type="Proteomes" id="UP000220158"/>
    </source>
</evidence>
<dbReference type="GO" id="GO:0003977">
    <property type="term" value="F:UDP-N-acetylglucosamine diphosphorylase activity"/>
    <property type="evidence" value="ECO:0007669"/>
    <property type="project" value="UniProtKB-EC"/>
</dbReference>
<dbReference type="OrthoDB" id="532420at2759"/>
<evidence type="ECO:0000256" key="1">
    <source>
        <dbReference type="ARBA" id="ARBA00005208"/>
    </source>
</evidence>
<dbReference type="EMBL" id="LN835307">
    <property type="protein sequence ID" value="CRH01656.1"/>
    <property type="molecule type" value="Genomic_DNA"/>
</dbReference>
<protein>
    <recommendedName>
        <fullName evidence="3">UDP-N-acetylglucosamine diphosphorylase</fullName>
        <ecNumber evidence="3">2.7.7.23</ecNumber>
    </recommendedName>
</protein>